<dbReference type="EMBL" id="ML002520">
    <property type="protein sequence ID" value="RKP37241.1"/>
    <property type="molecule type" value="Genomic_DNA"/>
</dbReference>
<dbReference type="PANTHER" id="PTHR47549">
    <property type="entry name" value="GOLGI APPARATUS MEMBRANE PROTEIN TVP38-RELATED"/>
    <property type="match status" value="1"/>
</dbReference>
<evidence type="ECO:0000256" key="2">
    <source>
        <dbReference type="ARBA" id="ARBA00004653"/>
    </source>
</evidence>
<evidence type="ECO:0000256" key="5">
    <source>
        <dbReference type="ARBA" id="ARBA00020673"/>
    </source>
</evidence>
<gene>
    <name evidence="13" type="ORF">BJ085DRAFT_12832</name>
</gene>
<evidence type="ECO:0000313" key="13">
    <source>
        <dbReference type="EMBL" id="RKP37241.1"/>
    </source>
</evidence>
<evidence type="ECO:0000256" key="10">
    <source>
        <dbReference type="SAM" id="Phobius"/>
    </source>
</evidence>
<evidence type="ECO:0000256" key="7">
    <source>
        <dbReference type="ARBA" id="ARBA00022989"/>
    </source>
</evidence>
<feature type="non-terminal residue" evidence="13">
    <location>
        <position position="141"/>
    </location>
</feature>
<keyword evidence="14" id="KW-1185">Reference proteome</keyword>
<keyword evidence="11" id="KW-0732">Signal</keyword>
<evidence type="ECO:0000256" key="6">
    <source>
        <dbReference type="ARBA" id="ARBA00022692"/>
    </source>
</evidence>
<dbReference type="GO" id="GO:0000022">
    <property type="term" value="P:mitotic spindle elongation"/>
    <property type="evidence" value="ECO:0007669"/>
    <property type="project" value="TreeGrafter"/>
</dbReference>
<dbReference type="Proteomes" id="UP000268162">
    <property type="component" value="Unassembled WGS sequence"/>
</dbReference>
<evidence type="ECO:0000256" key="8">
    <source>
        <dbReference type="ARBA" id="ARBA00023034"/>
    </source>
</evidence>
<proteinExistence type="inferred from homology"/>
<feature type="transmembrane region" description="Helical" evidence="10">
    <location>
        <begin position="87"/>
        <end position="105"/>
    </location>
</feature>
<feature type="transmembrane region" description="Helical" evidence="10">
    <location>
        <begin position="29"/>
        <end position="55"/>
    </location>
</feature>
<dbReference type="Pfam" id="PF09335">
    <property type="entry name" value="VTT_dom"/>
    <property type="match status" value="1"/>
</dbReference>
<dbReference type="InterPro" id="IPR051076">
    <property type="entry name" value="Golgi_membrane_TVP38/TMEM64"/>
</dbReference>
<comment type="similarity">
    <text evidence="3">Belongs to the TVP38/TMEM64 family.</text>
</comment>
<accession>A0A4P9ZWA7</accession>
<evidence type="ECO:0000256" key="9">
    <source>
        <dbReference type="ARBA" id="ARBA00023136"/>
    </source>
</evidence>
<dbReference type="AlphaFoldDB" id="A0A4P9ZWA7"/>
<dbReference type="STRING" id="215637.A0A4P9ZWA7"/>
<organism evidence="13 14">
    <name type="scientific">Dimargaris cristalligena</name>
    <dbReference type="NCBI Taxonomy" id="215637"/>
    <lineage>
        <taxon>Eukaryota</taxon>
        <taxon>Fungi</taxon>
        <taxon>Fungi incertae sedis</taxon>
        <taxon>Zoopagomycota</taxon>
        <taxon>Kickxellomycotina</taxon>
        <taxon>Dimargaritomycetes</taxon>
        <taxon>Dimargaritales</taxon>
        <taxon>Dimargaritaceae</taxon>
        <taxon>Dimargaris</taxon>
    </lineage>
</organism>
<evidence type="ECO:0000256" key="1">
    <source>
        <dbReference type="ARBA" id="ARBA00002978"/>
    </source>
</evidence>
<comment type="function">
    <text evidence="1">Golgi membrane protein involved in vesicular trafficking and spindle migration.</text>
</comment>
<keyword evidence="8" id="KW-0333">Golgi apparatus</keyword>
<feature type="non-terminal residue" evidence="13">
    <location>
        <position position="1"/>
    </location>
</feature>
<dbReference type="InterPro" id="IPR032816">
    <property type="entry name" value="VTT_dom"/>
</dbReference>
<feature type="signal peptide" evidence="11">
    <location>
        <begin position="1"/>
        <end position="19"/>
    </location>
</feature>
<evidence type="ECO:0000256" key="3">
    <source>
        <dbReference type="ARBA" id="ARBA00008640"/>
    </source>
</evidence>
<evidence type="ECO:0000259" key="12">
    <source>
        <dbReference type="Pfam" id="PF09335"/>
    </source>
</evidence>
<feature type="chain" id="PRO_5020597937" description="Golgi apparatus membrane protein TVP38" evidence="11">
    <location>
        <begin position="20"/>
        <end position="141"/>
    </location>
</feature>
<name>A0A4P9ZWA7_9FUNG</name>
<evidence type="ECO:0000256" key="4">
    <source>
        <dbReference type="ARBA" id="ARBA00013533"/>
    </source>
</evidence>
<feature type="domain" description="VTT" evidence="12">
    <location>
        <begin position="22"/>
        <end position="134"/>
    </location>
</feature>
<comment type="subcellular location">
    <subcellularLocation>
        <location evidence="2">Golgi apparatus membrane</location>
        <topology evidence="2">Multi-pass membrane protein</topology>
    </subcellularLocation>
</comment>
<dbReference type="GO" id="GO:0016192">
    <property type="term" value="P:vesicle-mediated transport"/>
    <property type="evidence" value="ECO:0007669"/>
    <property type="project" value="TreeGrafter"/>
</dbReference>
<keyword evidence="9 10" id="KW-0472">Membrane</keyword>
<evidence type="ECO:0000256" key="11">
    <source>
        <dbReference type="SAM" id="SignalP"/>
    </source>
</evidence>
<keyword evidence="7 10" id="KW-1133">Transmembrane helix</keyword>
<protein>
    <recommendedName>
        <fullName evidence="4">Golgi apparatus membrane protein TVP38</fullName>
    </recommendedName>
    <alternativeName>
        <fullName evidence="5">Golgi apparatus membrane protein tvp38</fullName>
    </alternativeName>
</protein>
<keyword evidence="6 10" id="KW-0812">Transmembrane</keyword>
<dbReference type="PANTHER" id="PTHR47549:SF1">
    <property type="entry name" value="GOLGI APPARATUS MEMBRANE PROTEIN TVP38"/>
    <property type="match status" value="1"/>
</dbReference>
<sequence length="141" mass="15426">GAVIMTLFIFTTAFPPMMGYSTSVTLSGFAYGFPLGFLPAFIGALTGAIACFMLCRRYGKHHIQWVFNWNPHITAAVKAIEKKGFKLLLLIRISPYPFTIINALLSGTNITLKSYSIATAISLLKLITHVYVGANLTSFSN</sequence>
<evidence type="ECO:0000313" key="14">
    <source>
        <dbReference type="Proteomes" id="UP000268162"/>
    </source>
</evidence>
<dbReference type="GO" id="GO:0000139">
    <property type="term" value="C:Golgi membrane"/>
    <property type="evidence" value="ECO:0007669"/>
    <property type="project" value="UniProtKB-SubCell"/>
</dbReference>
<feature type="transmembrane region" description="Helical" evidence="10">
    <location>
        <begin position="117"/>
        <end position="136"/>
    </location>
</feature>
<reference evidence="14" key="1">
    <citation type="journal article" date="2018" name="Nat. Microbiol.">
        <title>Leveraging single-cell genomics to expand the fungal tree of life.</title>
        <authorList>
            <person name="Ahrendt S.R."/>
            <person name="Quandt C.A."/>
            <person name="Ciobanu D."/>
            <person name="Clum A."/>
            <person name="Salamov A."/>
            <person name="Andreopoulos B."/>
            <person name="Cheng J.F."/>
            <person name="Woyke T."/>
            <person name="Pelin A."/>
            <person name="Henrissat B."/>
            <person name="Reynolds N.K."/>
            <person name="Benny G.L."/>
            <person name="Smith M.E."/>
            <person name="James T.Y."/>
            <person name="Grigoriev I.V."/>
        </authorList>
    </citation>
    <scope>NUCLEOTIDE SEQUENCE [LARGE SCALE GENOMIC DNA]</scope>
    <source>
        <strain evidence="14">RSA 468</strain>
    </source>
</reference>